<dbReference type="EMBL" id="BSDI01000017">
    <property type="protein sequence ID" value="GLH98651.1"/>
    <property type="molecule type" value="Genomic_DNA"/>
</dbReference>
<dbReference type="Proteomes" id="UP001144280">
    <property type="component" value="Unassembled WGS sequence"/>
</dbReference>
<accession>A0ABQ5QVQ4</accession>
<reference evidence="1" key="1">
    <citation type="submission" date="2022-12" db="EMBL/GenBank/DDBJ databases">
        <title>New Phytohabitans aurantiacus sp. RD004123 nov., an actinomycete isolated from soil.</title>
        <authorList>
            <person name="Triningsih D.W."/>
            <person name="Harunari E."/>
            <person name="Igarashi Y."/>
        </authorList>
    </citation>
    <scope>NUCLEOTIDE SEQUENCE</scope>
    <source>
        <strain evidence="1">RD004123</strain>
    </source>
</reference>
<organism evidence="1 2">
    <name type="scientific">Phytohabitans aurantiacus</name>
    <dbReference type="NCBI Taxonomy" id="3016789"/>
    <lineage>
        <taxon>Bacteria</taxon>
        <taxon>Bacillati</taxon>
        <taxon>Actinomycetota</taxon>
        <taxon>Actinomycetes</taxon>
        <taxon>Micromonosporales</taxon>
        <taxon>Micromonosporaceae</taxon>
    </lineage>
</organism>
<keyword evidence="2" id="KW-1185">Reference proteome</keyword>
<dbReference type="RefSeq" id="WP_281897758.1">
    <property type="nucleotide sequence ID" value="NZ_BSDI01000017.1"/>
</dbReference>
<gene>
    <name evidence="1" type="ORF">Pa4123_39260</name>
</gene>
<proteinExistence type="predicted"/>
<evidence type="ECO:0000313" key="2">
    <source>
        <dbReference type="Proteomes" id="UP001144280"/>
    </source>
</evidence>
<name>A0ABQ5QVQ4_9ACTN</name>
<protein>
    <submittedName>
        <fullName evidence="1">Uncharacterized protein</fullName>
    </submittedName>
</protein>
<sequence>MIRGLSASANRQLASFERANGLHQGEVAHAFRRWALSGRRRSVVTDNRCYDVYPENWRAGDFHVRTLLEFAMWALRRKARREFRDALRPLDDKYLRRTVNNPFARQDLHWWLRRIEL</sequence>
<comment type="caution">
    <text evidence="1">The sequence shown here is derived from an EMBL/GenBank/DDBJ whole genome shotgun (WGS) entry which is preliminary data.</text>
</comment>
<evidence type="ECO:0000313" key="1">
    <source>
        <dbReference type="EMBL" id="GLH98651.1"/>
    </source>
</evidence>